<reference evidence="2" key="1">
    <citation type="submission" date="2021-03" db="EMBL/GenBank/DDBJ databases">
        <title>Fibrella sp. HMF5335 genome sequencing and assembly.</title>
        <authorList>
            <person name="Kang H."/>
            <person name="Kim H."/>
            <person name="Bae S."/>
            <person name="Joh K."/>
        </authorList>
    </citation>
    <scope>NUCLEOTIDE SEQUENCE</scope>
    <source>
        <strain evidence="2">HMF5335</strain>
    </source>
</reference>
<proteinExistence type="predicted"/>
<evidence type="ECO:0000313" key="2">
    <source>
        <dbReference type="EMBL" id="MBO0936708.1"/>
    </source>
</evidence>
<evidence type="ECO:0000313" key="3">
    <source>
        <dbReference type="Proteomes" id="UP000664034"/>
    </source>
</evidence>
<feature type="chain" id="PRO_5037658363" description="T9SS type A sorting domain-containing protein" evidence="1">
    <location>
        <begin position="23"/>
        <end position="995"/>
    </location>
</feature>
<name>A0A939GHS3_9BACT</name>
<dbReference type="EMBL" id="JAFMYV010000003">
    <property type="protein sequence ID" value="MBO0936708.1"/>
    <property type="molecule type" value="Genomic_DNA"/>
</dbReference>
<keyword evidence="1" id="KW-0732">Signal</keyword>
<keyword evidence="3" id="KW-1185">Reference proteome</keyword>
<comment type="caution">
    <text evidence="2">The sequence shown here is derived from an EMBL/GenBank/DDBJ whole genome shotgun (WGS) entry which is preliminary data.</text>
</comment>
<organism evidence="2 3">
    <name type="scientific">Fibrella rubiginis</name>
    <dbReference type="NCBI Taxonomy" id="2817060"/>
    <lineage>
        <taxon>Bacteria</taxon>
        <taxon>Pseudomonadati</taxon>
        <taxon>Bacteroidota</taxon>
        <taxon>Cytophagia</taxon>
        <taxon>Cytophagales</taxon>
        <taxon>Spirosomataceae</taxon>
        <taxon>Fibrella</taxon>
    </lineage>
</organism>
<dbReference type="Proteomes" id="UP000664034">
    <property type="component" value="Unassembled WGS sequence"/>
</dbReference>
<gene>
    <name evidence="2" type="ORF">J2I47_09145</name>
</gene>
<dbReference type="AlphaFoldDB" id="A0A939GHS3"/>
<accession>A0A939GHS3</accession>
<feature type="signal peptide" evidence="1">
    <location>
        <begin position="1"/>
        <end position="22"/>
    </location>
</feature>
<dbReference type="RefSeq" id="WP_207364255.1">
    <property type="nucleotide sequence ID" value="NZ_JAFMYV010000003.1"/>
</dbReference>
<sequence>MKTFRFFFLLLSGLAGSFCALGQPTITMTSTIPTPICPGASASLKFNVNDTRAADNKYALHFYLSSYPKTPSSQAEYDQAVAVIYNLGSFVSTSGGKNNRSADFTMPKTLPGGAYKVFIVSQSDVYFNDFFSNIFTLKPLTTLTISGNPTITAGTPALINISLTGTAPWTFDYNDYSEEYRSAGFLRTATVNTLPYAITPRMPTFSTPIIYNNVYVRNLRDASGCPGPNTVSGSATVTATPLELSTFLDKTSVCAGGSLNAQYATGNSSIRLQADFKPIVQLSDASGNFGNPINLATGALGTPTTAVTIPGGVAAGNYRIRIIAAPATPDQNVLIVPRSAAITITKADKPIVANTNPTVCQGEASVTLSATGAGTLKWFDFAGNGLAGPPTQGTGTAGSYGYSVAQVLGGCESERVGITLKVKAKPAAPVVQPKSLCQNDPSYTLQAGGNNLRWFNSSDGLWNGNGSTPVVSTGSVGTQTFKVDREEDGCRSDKATVIVTVNAPPAAPIVANPAAVCQYTDAPNLTANGQNLKWYATETGGSGTATLKPNTDQPGTTAYWVSQTDKGCEGPRAKIDQTINLASPDPTFTTNLVLLCKDQTTTPVTALGQNLKWYDANGNTALAAAPTPSTTQTGDIKYRVSQTSNGCESKKVELLVQVRNTPGAPGVVPVSLCQNQTAKPLTPTGDGLSWYEQETNGTSQTALTPQTGTLGEKAYWVSQRFGACEGPRAKLIATVYPVPDKSVAAGKDFCVNDPATALVAGGDALRWYTTADRSSPAQASITPATDKSQNVTYYVTQTRNGCESAPTAVVVRVRAKAVATLSGDDKVFAYDSTAIRIRLAGDGPWSFTLWNGQAITTETTPFVKWVTPNPTAATATYKLLGIRNDCGTGDVGNAYTLTIQQPLATEPAPGPLLSLLLYPSPATTQCTLAWQAPAGVGVTLRLITLTGRVAWQVQRTGTGQQQTDVVDLSQLAAGLFFADLQTTDAQRKTSTLLKQ</sequence>
<evidence type="ECO:0000256" key="1">
    <source>
        <dbReference type="SAM" id="SignalP"/>
    </source>
</evidence>
<protein>
    <recommendedName>
        <fullName evidence="4">T9SS type A sorting domain-containing protein</fullName>
    </recommendedName>
</protein>
<evidence type="ECO:0008006" key="4">
    <source>
        <dbReference type="Google" id="ProtNLM"/>
    </source>
</evidence>